<accession>A0AA39XJJ3</accession>
<gene>
    <name evidence="1" type="ORF">B0T17DRAFT_514481</name>
</gene>
<protein>
    <submittedName>
        <fullName evidence="1">Uncharacterized protein</fullName>
    </submittedName>
</protein>
<dbReference type="EMBL" id="JAULSR010000001">
    <property type="protein sequence ID" value="KAK0634840.1"/>
    <property type="molecule type" value="Genomic_DNA"/>
</dbReference>
<sequence>MRTQMPSYPPLPIDTNPIISLLWRRRPTVPQPEGNDGRQAKGTARASQVIALLYSVVV</sequence>
<proteinExistence type="predicted"/>
<dbReference type="AlphaFoldDB" id="A0AA39XJJ3"/>
<keyword evidence="2" id="KW-1185">Reference proteome</keyword>
<dbReference type="Proteomes" id="UP001174934">
    <property type="component" value="Unassembled WGS sequence"/>
</dbReference>
<reference evidence="1" key="1">
    <citation type="submission" date="2023-06" db="EMBL/GenBank/DDBJ databases">
        <title>Genome-scale phylogeny and comparative genomics of the fungal order Sordariales.</title>
        <authorList>
            <consortium name="Lawrence Berkeley National Laboratory"/>
            <person name="Hensen N."/>
            <person name="Bonometti L."/>
            <person name="Westerberg I."/>
            <person name="Brannstrom I.O."/>
            <person name="Guillou S."/>
            <person name="Cros-Aarteil S."/>
            <person name="Calhoun S."/>
            <person name="Haridas S."/>
            <person name="Kuo A."/>
            <person name="Mondo S."/>
            <person name="Pangilinan J."/>
            <person name="Riley R."/>
            <person name="LaButti K."/>
            <person name="Andreopoulos B."/>
            <person name="Lipzen A."/>
            <person name="Chen C."/>
            <person name="Yanf M."/>
            <person name="Daum C."/>
            <person name="Ng V."/>
            <person name="Clum A."/>
            <person name="Steindorff A."/>
            <person name="Ohm R."/>
            <person name="Martin F."/>
            <person name="Silar P."/>
            <person name="Natvig D."/>
            <person name="Lalanne C."/>
            <person name="Gautier V."/>
            <person name="Ament-velasquez S.L."/>
            <person name="Kruys A."/>
            <person name="Hutchinson M.I."/>
            <person name="Powell A.J."/>
            <person name="Barry K."/>
            <person name="Miller A.N."/>
            <person name="Grigoriev I.V."/>
            <person name="Debuchy R."/>
            <person name="Gladieux P."/>
            <person name="Thoren M.H."/>
            <person name="Johannesson H."/>
        </authorList>
    </citation>
    <scope>NUCLEOTIDE SEQUENCE</scope>
    <source>
        <strain evidence="1">SMH3391-2</strain>
    </source>
</reference>
<organism evidence="1 2">
    <name type="scientific">Bombardia bombarda</name>
    <dbReference type="NCBI Taxonomy" id="252184"/>
    <lineage>
        <taxon>Eukaryota</taxon>
        <taxon>Fungi</taxon>
        <taxon>Dikarya</taxon>
        <taxon>Ascomycota</taxon>
        <taxon>Pezizomycotina</taxon>
        <taxon>Sordariomycetes</taxon>
        <taxon>Sordariomycetidae</taxon>
        <taxon>Sordariales</taxon>
        <taxon>Lasiosphaeriaceae</taxon>
        <taxon>Bombardia</taxon>
    </lineage>
</organism>
<evidence type="ECO:0000313" key="2">
    <source>
        <dbReference type="Proteomes" id="UP001174934"/>
    </source>
</evidence>
<comment type="caution">
    <text evidence="1">The sequence shown here is derived from an EMBL/GenBank/DDBJ whole genome shotgun (WGS) entry which is preliminary data.</text>
</comment>
<name>A0AA39XJJ3_9PEZI</name>
<evidence type="ECO:0000313" key="1">
    <source>
        <dbReference type="EMBL" id="KAK0634840.1"/>
    </source>
</evidence>